<dbReference type="InterPro" id="IPR036921">
    <property type="entry name" value="PurM-like_N_sf"/>
</dbReference>
<proteinExistence type="inferred from homology"/>
<dbReference type="EMBL" id="AP014569">
    <property type="protein sequence ID" value="BAO84323.1"/>
    <property type="molecule type" value="Genomic_DNA"/>
</dbReference>
<dbReference type="SUPFAM" id="SSF55326">
    <property type="entry name" value="PurM N-terminal domain-like"/>
    <property type="match status" value="1"/>
</dbReference>
<evidence type="ECO:0000313" key="6">
    <source>
        <dbReference type="Proteomes" id="UP000066014"/>
    </source>
</evidence>
<dbReference type="PIRSF" id="PIRSF005644">
    <property type="entry name" value="Hdrgns_mtr_HypE"/>
    <property type="match status" value="1"/>
</dbReference>
<dbReference type="Pfam" id="PF00586">
    <property type="entry name" value="AIRS"/>
    <property type="match status" value="1"/>
</dbReference>
<dbReference type="GO" id="GO:0051604">
    <property type="term" value="P:protein maturation"/>
    <property type="evidence" value="ECO:0007669"/>
    <property type="project" value="TreeGrafter"/>
</dbReference>
<keyword evidence="6" id="KW-1185">Reference proteome</keyword>
<dbReference type="STRING" id="1458426.SMCB_2095"/>
<evidence type="ECO:0000259" key="3">
    <source>
        <dbReference type="Pfam" id="PF00586"/>
    </source>
</evidence>
<dbReference type="InterPro" id="IPR010918">
    <property type="entry name" value="PurM-like_C_dom"/>
</dbReference>
<evidence type="ECO:0000313" key="5">
    <source>
        <dbReference type="EMBL" id="BAO84323.1"/>
    </source>
</evidence>
<feature type="domain" description="PurM-like N-terminal" evidence="3">
    <location>
        <begin position="62"/>
        <end position="179"/>
    </location>
</feature>
<dbReference type="PANTHER" id="PTHR30303">
    <property type="entry name" value="HYDROGENASE ISOENZYMES FORMATION PROTEIN HYPE"/>
    <property type="match status" value="1"/>
</dbReference>
<dbReference type="Proteomes" id="UP000066014">
    <property type="component" value="Chromosome"/>
</dbReference>
<dbReference type="PANTHER" id="PTHR30303:SF0">
    <property type="entry name" value="CARBAMOYL DEHYDRATASE HYPE"/>
    <property type="match status" value="1"/>
</dbReference>
<dbReference type="Pfam" id="PF02769">
    <property type="entry name" value="AIRS_C"/>
    <property type="match status" value="1"/>
</dbReference>
<dbReference type="Gene3D" id="3.90.650.10">
    <property type="entry name" value="PurM-like C-terminal domain"/>
    <property type="match status" value="1"/>
</dbReference>
<gene>
    <name evidence="5" type="primary">hypE</name>
    <name evidence="5" type="ORF">SMCB_2095</name>
</gene>
<evidence type="ECO:0000256" key="1">
    <source>
        <dbReference type="ARBA" id="ARBA00006243"/>
    </source>
</evidence>
<evidence type="ECO:0000259" key="4">
    <source>
        <dbReference type="Pfam" id="PF02769"/>
    </source>
</evidence>
<reference evidence="5 6" key="1">
    <citation type="journal article" date="2014" name="Nat. Commun.">
        <title>Physiological and genomic features of highly alkaliphilic hydrogen-utilizing Betaproteobacteria from a continental serpentinizing site.</title>
        <authorList>
            <person name="Suzuki S."/>
            <person name="Kuenen J.G."/>
            <person name="Schipper K."/>
            <person name="van der Velde S."/>
            <person name="Ishii S."/>
            <person name="Wu A."/>
            <person name="Sorokin D.Y."/>
            <person name="Tenney A."/>
            <person name="Meng X.Y."/>
            <person name="Morrill P.L."/>
            <person name="Kamagata Y."/>
            <person name="Muyzer G."/>
            <person name="Nealson K.H."/>
        </authorList>
    </citation>
    <scope>NUCLEOTIDE SEQUENCE [LARGE SCALE GENOMIC DNA]</scope>
    <source>
        <strain evidence="5 6">B1</strain>
    </source>
</reference>
<evidence type="ECO:0000256" key="2">
    <source>
        <dbReference type="SAM" id="MobiDB-lite"/>
    </source>
</evidence>
<dbReference type="InterPro" id="IPR036676">
    <property type="entry name" value="PurM-like_C_sf"/>
</dbReference>
<dbReference type="InterPro" id="IPR011854">
    <property type="entry name" value="HypE"/>
</dbReference>
<feature type="domain" description="PurM-like C-terminal" evidence="4">
    <location>
        <begin position="191"/>
        <end position="343"/>
    </location>
</feature>
<accession>A0A060NXU1</accession>
<sequence>MSAPPDTPDTPDNAARKPYQRPLDIKRGRIDMGHGAGGKAAAQLIEELFLAELDNPYLRQGDDGASLPLPGFDPAAGRLVMACDGHVVSPIFFPGGDLGSLAVHGTINDVAMLGAQPLYLSACFIIEEGYPLADLQRIVRSMGAAARAAGVPVVCGDTKVVERGKGDGVFISTTGVGVVPAGVSISGRQARPGDAVLLSGPIGAHGVAVLSQRESLAFATSVQSDSAALHTLVAAVLAAAPGAVRVLRDPTRGGLATTLNEIARQSGVGMVLDEAAIAVLPEVDAACELLGLDPLYVANEGKLVAICDPAAAPVVLAAMRAHPLAREAAQIGSVQADAQQFVQMRTRFGGRRVVDWLSGEQLPRIC</sequence>
<dbReference type="Gene3D" id="3.30.1330.10">
    <property type="entry name" value="PurM-like, N-terminal domain"/>
    <property type="match status" value="1"/>
</dbReference>
<protein>
    <submittedName>
        <fullName evidence="5">Hydrogenase maturation factor</fullName>
    </submittedName>
</protein>
<dbReference type="InterPro" id="IPR016188">
    <property type="entry name" value="PurM-like_N"/>
</dbReference>
<dbReference type="CDD" id="cd02197">
    <property type="entry name" value="HypE"/>
    <property type="match status" value="1"/>
</dbReference>
<dbReference type="KEGG" id="cbab:SMCB_2095"/>
<dbReference type="NCBIfam" id="TIGR02124">
    <property type="entry name" value="hypE"/>
    <property type="match status" value="1"/>
</dbReference>
<organism evidence="5 6">
    <name type="scientific">Serpentinimonas maccroryi</name>
    <dbReference type="NCBI Taxonomy" id="1458426"/>
    <lineage>
        <taxon>Bacteria</taxon>
        <taxon>Pseudomonadati</taxon>
        <taxon>Pseudomonadota</taxon>
        <taxon>Betaproteobacteria</taxon>
        <taxon>Burkholderiales</taxon>
        <taxon>Comamonadaceae</taxon>
        <taxon>Serpentinimonas</taxon>
    </lineage>
</organism>
<dbReference type="HOGENOM" id="CLU_049733_0_0_4"/>
<dbReference type="SUPFAM" id="SSF56042">
    <property type="entry name" value="PurM C-terminal domain-like"/>
    <property type="match status" value="1"/>
</dbReference>
<comment type="similarity">
    <text evidence="1">Belongs to the HypE family.</text>
</comment>
<name>A0A060NXU1_9BURK</name>
<feature type="region of interest" description="Disordered" evidence="2">
    <location>
        <begin position="1"/>
        <end position="22"/>
    </location>
</feature>
<dbReference type="AlphaFoldDB" id="A0A060NXU1"/>